<evidence type="ECO:0000256" key="1">
    <source>
        <dbReference type="SAM" id="MobiDB-lite"/>
    </source>
</evidence>
<accession>A0A4P8L081</accession>
<dbReference type="GO" id="GO:0006313">
    <property type="term" value="P:DNA transposition"/>
    <property type="evidence" value="ECO:0007669"/>
    <property type="project" value="InterPro"/>
</dbReference>
<evidence type="ECO:0000313" key="3">
    <source>
        <dbReference type="Proteomes" id="UP000298602"/>
    </source>
</evidence>
<dbReference type="KEGG" id="dax:FDQ92_02945"/>
<evidence type="ECO:0000313" key="2">
    <source>
        <dbReference type="EMBL" id="QCQ21237.1"/>
    </source>
</evidence>
<dbReference type="EMBL" id="CP040098">
    <property type="protein sequence ID" value="QCQ21237.1"/>
    <property type="molecule type" value="Genomic_DNA"/>
</dbReference>
<organism evidence="2 3">
    <name type="scientific">Desulfoglaeba alkanexedens ALDC</name>
    <dbReference type="NCBI Taxonomy" id="980445"/>
    <lineage>
        <taxon>Bacteria</taxon>
        <taxon>Pseudomonadati</taxon>
        <taxon>Thermodesulfobacteriota</taxon>
        <taxon>Syntrophobacteria</taxon>
        <taxon>Syntrophobacterales</taxon>
        <taxon>Syntrophobacteraceae</taxon>
        <taxon>Desulfoglaeba</taxon>
    </lineage>
</organism>
<dbReference type="SUPFAM" id="SSF143422">
    <property type="entry name" value="Transposase IS200-like"/>
    <property type="match status" value="1"/>
</dbReference>
<dbReference type="GO" id="GO:0004803">
    <property type="term" value="F:transposase activity"/>
    <property type="evidence" value="ECO:0007669"/>
    <property type="project" value="InterPro"/>
</dbReference>
<proteinExistence type="predicted"/>
<feature type="region of interest" description="Disordered" evidence="1">
    <location>
        <begin position="40"/>
        <end position="78"/>
    </location>
</feature>
<dbReference type="InterPro" id="IPR036515">
    <property type="entry name" value="Transposase_17_sf"/>
</dbReference>
<feature type="compositionally biased region" description="Polar residues" evidence="1">
    <location>
        <begin position="53"/>
        <end position="67"/>
    </location>
</feature>
<gene>
    <name evidence="2" type="ORF">FDQ92_02945</name>
</gene>
<name>A0A4P8L081_9BACT</name>
<dbReference type="Proteomes" id="UP000298602">
    <property type="component" value="Chromosome"/>
</dbReference>
<keyword evidence="3" id="KW-1185">Reference proteome</keyword>
<reference evidence="2 3" key="2">
    <citation type="submission" date="2019-05" db="EMBL/GenBank/DDBJ databases">
        <authorList>
            <person name="Suflita J.M."/>
            <person name="Marks C.R."/>
        </authorList>
    </citation>
    <scope>NUCLEOTIDE SEQUENCE [LARGE SCALE GENOMIC DNA]</scope>
    <source>
        <strain evidence="2 3">ALDC</strain>
    </source>
</reference>
<sequence length="78" mass="9165">MRLYAYVIMENHIHLIANSRDLSKAIQSFKCFTARRSWNFPGKPAGWNPWKSGRSSNPNGWRSSSGKRSWPTWKNPWK</sequence>
<reference evidence="2 3" key="1">
    <citation type="submission" date="2019-05" db="EMBL/GenBank/DDBJ databases">
        <title>The Complete Genome Sequence of the n-alkane-degrading Desulfoglaeba alkanexedens ALDC reveals multiple alkylsuccinate synthase gene clusters.</title>
        <authorList>
            <person name="Callaghan A.V."/>
            <person name="Davidova I.A."/>
            <person name="Duncan K.E."/>
            <person name="Morris B."/>
            <person name="McInerney M.J."/>
        </authorList>
    </citation>
    <scope>NUCLEOTIDE SEQUENCE [LARGE SCALE GENOMIC DNA]</scope>
    <source>
        <strain evidence="2 3">ALDC</strain>
    </source>
</reference>
<dbReference type="OrthoDB" id="9800147at2"/>
<dbReference type="AlphaFoldDB" id="A0A4P8L081"/>
<protein>
    <recommendedName>
        <fullName evidence="4">Transposase IS200-like domain-containing protein</fullName>
    </recommendedName>
</protein>
<evidence type="ECO:0008006" key="4">
    <source>
        <dbReference type="Google" id="ProtNLM"/>
    </source>
</evidence>
<dbReference type="GO" id="GO:0003677">
    <property type="term" value="F:DNA binding"/>
    <property type="evidence" value="ECO:0007669"/>
    <property type="project" value="InterPro"/>
</dbReference>
<dbReference type="Gene3D" id="3.30.70.1290">
    <property type="entry name" value="Transposase IS200-like"/>
    <property type="match status" value="1"/>
</dbReference>